<accession>A0ABR8VNS8</accession>
<gene>
    <name evidence="2" type="ORF">H9631_15140</name>
</gene>
<proteinExistence type="predicted"/>
<evidence type="ECO:0008006" key="4">
    <source>
        <dbReference type="Google" id="ProtNLM"/>
    </source>
</evidence>
<comment type="caution">
    <text evidence="2">The sequence shown here is derived from an EMBL/GenBank/DDBJ whole genome shotgun (WGS) entry which is preliminary data.</text>
</comment>
<dbReference type="RefSeq" id="WP_191814230.1">
    <property type="nucleotide sequence ID" value="NZ_JACSPV010000030.1"/>
</dbReference>
<name>A0ABR8VNS8_9BACI</name>
<feature type="coiled-coil region" evidence="1">
    <location>
        <begin position="109"/>
        <end position="136"/>
    </location>
</feature>
<sequence>MNIYEALSNVKDWRKREYFKWKHNIRYDQRLEKRSEEEFLRYVGRKTMNPFIEFERSPEYKQLLMVYLDSQVANDFDEIYNVVSDKAKQGDEKSIRLFLSMQKDIQSNAKLAAKSLQFVEDDIEDDEEEYEELDLS</sequence>
<protein>
    <recommendedName>
        <fullName evidence="4">Phage portal protein</fullName>
    </recommendedName>
</protein>
<keyword evidence="1" id="KW-0175">Coiled coil</keyword>
<organism evidence="2 3">
    <name type="scientific">Bacillus norwichensis</name>
    <dbReference type="NCBI Taxonomy" id="2762217"/>
    <lineage>
        <taxon>Bacteria</taxon>
        <taxon>Bacillati</taxon>
        <taxon>Bacillota</taxon>
        <taxon>Bacilli</taxon>
        <taxon>Bacillales</taxon>
        <taxon>Bacillaceae</taxon>
        <taxon>Bacillus</taxon>
    </lineage>
</organism>
<keyword evidence="3" id="KW-1185">Reference proteome</keyword>
<evidence type="ECO:0000256" key="1">
    <source>
        <dbReference type="SAM" id="Coils"/>
    </source>
</evidence>
<reference evidence="2 3" key="1">
    <citation type="submission" date="2020-08" db="EMBL/GenBank/DDBJ databases">
        <title>A Genomic Blueprint of the Chicken Gut Microbiome.</title>
        <authorList>
            <person name="Gilroy R."/>
            <person name="Ravi A."/>
            <person name="Getino M."/>
            <person name="Pursley I."/>
            <person name="Horton D.L."/>
            <person name="Alikhan N.-F."/>
            <person name="Baker D."/>
            <person name="Gharbi K."/>
            <person name="Hall N."/>
            <person name="Watson M."/>
            <person name="Adriaenssens E.M."/>
            <person name="Foster-Nyarko E."/>
            <person name="Jarju S."/>
            <person name="Secka A."/>
            <person name="Antonio M."/>
            <person name="Oren A."/>
            <person name="Chaudhuri R."/>
            <person name="La Ragione R.M."/>
            <person name="Hildebrand F."/>
            <person name="Pallen M.J."/>
        </authorList>
    </citation>
    <scope>NUCLEOTIDE SEQUENCE [LARGE SCALE GENOMIC DNA]</scope>
    <source>
        <strain evidence="2 3">Sa1BUA2</strain>
    </source>
</reference>
<evidence type="ECO:0000313" key="2">
    <source>
        <dbReference type="EMBL" id="MBD8006415.1"/>
    </source>
</evidence>
<dbReference type="Proteomes" id="UP000648182">
    <property type="component" value="Unassembled WGS sequence"/>
</dbReference>
<evidence type="ECO:0000313" key="3">
    <source>
        <dbReference type="Proteomes" id="UP000648182"/>
    </source>
</evidence>
<dbReference type="EMBL" id="JACSPV010000030">
    <property type="protein sequence ID" value="MBD8006415.1"/>
    <property type="molecule type" value="Genomic_DNA"/>
</dbReference>